<feature type="compositionally biased region" description="Basic and acidic residues" evidence="1">
    <location>
        <begin position="17"/>
        <end position="38"/>
    </location>
</feature>
<evidence type="ECO:0000256" key="2">
    <source>
        <dbReference type="SAM" id="Phobius"/>
    </source>
</evidence>
<proteinExistence type="predicted"/>
<dbReference type="Proteomes" id="UP000095038">
    <property type="component" value="Unassembled WGS sequence"/>
</dbReference>
<evidence type="ECO:0000256" key="1">
    <source>
        <dbReference type="SAM" id="MobiDB-lite"/>
    </source>
</evidence>
<accession>A0A1D2VCD3</accession>
<keyword evidence="2" id="KW-0472">Membrane</keyword>
<dbReference type="RefSeq" id="XP_020045593.1">
    <property type="nucleotide sequence ID" value="XM_020193822.1"/>
</dbReference>
<keyword evidence="4" id="KW-1185">Reference proteome</keyword>
<feature type="compositionally biased region" description="Basic and acidic residues" evidence="1">
    <location>
        <begin position="1"/>
        <end position="10"/>
    </location>
</feature>
<protein>
    <recommendedName>
        <fullName evidence="5">Transmembrane protein</fullName>
    </recommendedName>
</protein>
<sequence>MSETENKKEIGGPASEPSKEDITKETEKTQEQTSENAKEIRIPVDVLRSLDLNNLQHQHRSYQHPHNFNVPDGSIPNPLYLMGHFFIFFFAIAAAVVVFYDSGNAEATDGFLGLYDVPKGGNTKSESSGGEEFITRSIALEDKVVEEESVFTPIYTVDTTESVEYGSFDEKVQATIASQE</sequence>
<keyword evidence="2" id="KW-0812">Transmembrane</keyword>
<gene>
    <name evidence="3" type="ORF">ASCRUDRAFT_77349</name>
</gene>
<evidence type="ECO:0000313" key="4">
    <source>
        <dbReference type="Proteomes" id="UP000095038"/>
    </source>
</evidence>
<name>A0A1D2VCD3_9ASCO</name>
<evidence type="ECO:0000313" key="3">
    <source>
        <dbReference type="EMBL" id="ODV59286.1"/>
    </source>
</evidence>
<reference evidence="4" key="1">
    <citation type="submission" date="2016-05" db="EMBL/GenBank/DDBJ databases">
        <title>Comparative genomics of biotechnologically important yeasts.</title>
        <authorList>
            <consortium name="DOE Joint Genome Institute"/>
            <person name="Riley R."/>
            <person name="Haridas S."/>
            <person name="Wolfe K.H."/>
            <person name="Lopes M.R."/>
            <person name="Hittinger C.T."/>
            <person name="Goker M."/>
            <person name="Salamov A."/>
            <person name="Wisecaver J."/>
            <person name="Long T.M."/>
            <person name="Aerts A.L."/>
            <person name="Barry K."/>
            <person name="Choi C."/>
            <person name="Clum A."/>
            <person name="Coughlan A.Y."/>
            <person name="Deshpande S."/>
            <person name="Douglass A.P."/>
            <person name="Hanson S.J."/>
            <person name="Klenk H.-P."/>
            <person name="Labutti K."/>
            <person name="Lapidus A."/>
            <person name="Lindquist E."/>
            <person name="Lipzen A."/>
            <person name="Meier-Kolthoff J.P."/>
            <person name="Ohm R.A."/>
            <person name="Otillar R.P."/>
            <person name="Pangilinan J."/>
            <person name="Peng Y."/>
            <person name="Rokas A."/>
            <person name="Rosa C.A."/>
            <person name="Scheuner C."/>
            <person name="Sibirny A.A."/>
            <person name="Slot J.C."/>
            <person name="Stielow J.B."/>
            <person name="Sun H."/>
            <person name="Kurtzman C.P."/>
            <person name="Blackwell M."/>
            <person name="Grigoriev I.V."/>
            <person name="Jeffries T.W."/>
        </authorList>
    </citation>
    <scope>NUCLEOTIDE SEQUENCE [LARGE SCALE GENOMIC DNA]</scope>
    <source>
        <strain evidence="4">DSM 1968</strain>
    </source>
</reference>
<dbReference type="GeneID" id="30967458"/>
<organism evidence="3 4">
    <name type="scientific">Ascoidea rubescens DSM 1968</name>
    <dbReference type="NCBI Taxonomy" id="1344418"/>
    <lineage>
        <taxon>Eukaryota</taxon>
        <taxon>Fungi</taxon>
        <taxon>Dikarya</taxon>
        <taxon>Ascomycota</taxon>
        <taxon>Saccharomycotina</taxon>
        <taxon>Saccharomycetes</taxon>
        <taxon>Ascoideaceae</taxon>
        <taxon>Ascoidea</taxon>
    </lineage>
</organism>
<dbReference type="InParanoid" id="A0A1D2VCD3"/>
<evidence type="ECO:0008006" key="5">
    <source>
        <dbReference type="Google" id="ProtNLM"/>
    </source>
</evidence>
<feature type="transmembrane region" description="Helical" evidence="2">
    <location>
        <begin position="79"/>
        <end position="100"/>
    </location>
</feature>
<feature type="region of interest" description="Disordered" evidence="1">
    <location>
        <begin position="1"/>
        <end position="38"/>
    </location>
</feature>
<dbReference type="EMBL" id="KV454487">
    <property type="protein sequence ID" value="ODV59286.1"/>
    <property type="molecule type" value="Genomic_DNA"/>
</dbReference>
<keyword evidence="2" id="KW-1133">Transmembrane helix</keyword>
<dbReference type="AlphaFoldDB" id="A0A1D2VCD3"/>